<keyword evidence="3" id="KW-1185">Reference proteome</keyword>
<dbReference type="InterPro" id="IPR036291">
    <property type="entry name" value="NAD(P)-bd_dom_sf"/>
</dbReference>
<protein>
    <submittedName>
        <fullName evidence="2">NAD-dependent epimerase/dehydratase</fullName>
    </submittedName>
</protein>
<dbReference type="Proteomes" id="UP000006546">
    <property type="component" value="Chromosome"/>
</dbReference>
<dbReference type="Pfam" id="PF01370">
    <property type="entry name" value="Epimerase"/>
    <property type="match status" value="1"/>
</dbReference>
<accession>F4LMU0</accession>
<dbReference type="KEGG" id="tbe:Trebr_2423"/>
<dbReference type="STRING" id="906968.Trebr_2423"/>
<dbReference type="PANTHER" id="PTHR43245">
    <property type="entry name" value="BIFUNCTIONAL POLYMYXIN RESISTANCE PROTEIN ARNA"/>
    <property type="match status" value="1"/>
</dbReference>
<dbReference type="HOGENOM" id="CLU_065334_0_0_12"/>
<organism evidence="2 3">
    <name type="scientific">Treponema brennaborense (strain DSM 12168 / CIP 105900 / DD5/3)</name>
    <dbReference type="NCBI Taxonomy" id="906968"/>
    <lineage>
        <taxon>Bacteria</taxon>
        <taxon>Pseudomonadati</taxon>
        <taxon>Spirochaetota</taxon>
        <taxon>Spirochaetia</taxon>
        <taxon>Spirochaetales</taxon>
        <taxon>Treponemataceae</taxon>
        <taxon>Treponema</taxon>
    </lineage>
</organism>
<reference evidence="3" key="1">
    <citation type="submission" date="2011-04" db="EMBL/GenBank/DDBJ databases">
        <title>The complete genome of Treponema brennaborense DSM 12168.</title>
        <authorList>
            <person name="Lucas S."/>
            <person name="Han J."/>
            <person name="Lapidus A."/>
            <person name="Bruce D."/>
            <person name="Goodwin L."/>
            <person name="Pitluck S."/>
            <person name="Peters L."/>
            <person name="Kyrpides N."/>
            <person name="Mavromatis K."/>
            <person name="Ivanova N."/>
            <person name="Mikhailova N."/>
            <person name="Pagani I."/>
            <person name="Teshima H."/>
            <person name="Detter J.C."/>
            <person name="Tapia R."/>
            <person name="Han C."/>
            <person name="Land M."/>
            <person name="Hauser L."/>
            <person name="Markowitz V."/>
            <person name="Cheng J.-F."/>
            <person name="Hugenholtz P."/>
            <person name="Woyke T."/>
            <person name="Wu D."/>
            <person name="Gronow S."/>
            <person name="Wellnitz S."/>
            <person name="Brambilla E."/>
            <person name="Klenk H.-P."/>
            <person name="Eisen J.A."/>
        </authorList>
    </citation>
    <scope>NUCLEOTIDE SEQUENCE [LARGE SCALE GENOMIC DNA]</scope>
    <source>
        <strain evidence="3">DSM 12168 / CIP 105900 / DD5/3</strain>
    </source>
</reference>
<sequence>MLRVLFIGGTGNISTSVSRLCVERGFRLTLLTRNGAAGIDGAESVACDITDENAVRRLLNGRSWDAVVDWIAYTPDQVRRDVELFRGKTAQYVFISSASAYQKPAVNCFITESTPLANPYWEYSRNKIACEQLLTDAYRKEGFPAVIVRPSHTYDKLIPLPIGGGREYTAVDRIKKGLPVISHGDGTSLWVLTHAEDFAKGFVGLLGNVRATGNAFHITSDEVLSWDQIYQAIGAAVNRVPQIVHVTSDRLAAADPRYEGELLGDKAWSVIFDNTKIKRLVPSFICSIPFSQGIRRTVDWFEADPARMVVNPATNAFIERMLQAR</sequence>
<dbReference type="RefSeq" id="WP_013759531.1">
    <property type="nucleotide sequence ID" value="NC_015500.1"/>
</dbReference>
<dbReference type="eggNOG" id="COG0451">
    <property type="taxonomic scope" value="Bacteria"/>
</dbReference>
<dbReference type="EMBL" id="CP002696">
    <property type="protein sequence ID" value="AEE17830.1"/>
    <property type="molecule type" value="Genomic_DNA"/>
</dbReference>
<dbReference type="Gene3D" id="3.40.50.720">
    <property type="entry name" value="NAD(P)-binding Rossmann-like Domain"/>
    <property type="match status" value="1"/>
</dbReference>
<proteinExistence type="predicted"/>
<dbReference type="SUPFAM" id="SSF51735">
    <property type="entry name" value="NAD(P)-binding Rossmann-fold domains"/>
    <property type="match status" value="1"/>
</dbReference>
<evidence type="ECO:0000259" key="1">
    <source>
        <dbReference type="Pfam" id="PF01370"/>
    </source>
</evidence>
<dbReference type="InterPro" id="IPR050177">
    <property type="entry name" value="Lipid_A_modif_metabolic_enz"/>
</dbReference>
<name>F4LMU0_TREBD</name>
<evidence type="ECO:0000313" key="2">
    <source>
        <dbReference type="EMBL" id="AEE17830.1"/>
    </source>
</evidence>
<dbReference type="InterPro" id="IPR001509">
    <property type="entry name" value="Epimerase_deHydtase"/>
</dbReference>
<feature type="domain" description="NAD-dependent epimerase/dehydratase" evidence="1">
    <location>
        <begin position="5"/>
        <end position="212"/>
    </location>
</feature>
<evidence type="ECO:0000313" key="3">
    <source>
        <dbReference type="Proteomes" id="UP000006546"/>
    </source>
</evidence>
<gene>
    <name evidence="2" type="ordered locus">Trebr_2423</name>
</gene>
<dbReference type="AlphaFoldDB" id="F4LMU0"/>
<dbReference type="CDD" id="cd05265">
    <property type="entry name" value="SDR_a1"/>
    <property type="match status" value="1"/>
</dbReference>